<reference evidence="5 6" key="1">
    <citation type="journal article" date="2015" name="Sci. Rep.">
        <title>Chromosome-level genome map provides insights into diverse defense mechanisms in the medicinal fungus Ganoderma sinense.</title>
        <authorList>
            <person name="Zhu Y."/>
            <person name="Xu J."/>
            <person name="Sun C."/>
            <person name="Zhou S."/>
            <person name="Xu H."/>
            <person name="Nelson D.R."/>
            <person name="Qian J."/>
            <person name="Song J."/>
            <person name="Luo H."/>
            <person name="Xiang L."/>
            <person name="Li Y."/>
            <person name="Xu Z."/>
            <person name="Ji A."/>
            <person name="Wang L."/>
            <person name="Lu S."/>
            <person name="Hayward A."/>
            <person name="Sun W."/>
            <person name="Li X."/>
            <person name="Schwartz D.C."/>
            <person name="Wang Y."/>
            <person name="Chen S."/>
        </authorList>
    </citation>
    <scope>NUCLEOTIDE SEQUENCE [LARGE SCALE GENOMIC DNA]</scope>
    <source>
        <strain evidence="5 6">ZZ0214-1</strain>
    </source>
</reference>
<proteinExistence type="predicted"/>
<dbReference type="SMART" id="SM00320">
    <property type="entry name" value="WD40"/>
    <property type="match status" value="8"/>
</dbReference>
<dbReference type="Proteomes" id="UP000230002">
    <property type="component" value="Unassembled WGS sequence"/>
</dbReference>
<dbReference type="PRINTS" id="PR00320">
    <property type="entry name" value="GPROTEINBRPT"/>
</dbReference>
<feature type="repeat" description="WD" evidence="3">
    <location>
        <begin position="529"/>
        <end position="570"/>
    </location>
</feature>
<gene>
    <name evidence="5" type="ORF">GSI_00020</name>
</gene>
<evidence type="ECO:0000256" key="1">
    <source>
        <dbReference type="ARBA" id="ARBA00022574"/>
    </source>
</evidence>
<feature type="repeat" description="WD" evidence="3">
    <location>
        <begin position="739"/>
        <end position="780"/>
    </location>
</feature>
<evidence type="ECO:0000256" key="3">
    <source>
        <dbReference type="PROSITE-ProRule" id="PRU00221"/>
    </source>
</evidence>
<dbReference type="PROSITE" id="PS50294">
    <property type="entry name" value="WD_REPEATS_REGION"/>
    <property type="match status" value="8"/>
</dbReference>
<feature type="repeat" description="WD" evidence="3">
    <location>
        <begin position="781"/>
        <end position="814"/>
    </location>
</feature>
<feature type="repeat" description="WD" evidence="3">
    <location>
        <begin position="697"/>
        <end position="738"/>
    </location>
</feature>
<dbReference type="PANTHER" id="PTHR19879:SF9">
    <property type="entry name" value="TRANSCRIPTION INITIATION FACTOR TFIID SUBUNIT 5"/>
    <property type="match status" value="1"/>
</dbReference>
<feature type="repeat" description="WD" evidence="3">
    <location>
        <begin position="487"/>
        <end position="528"/>
    </location>
</feature>
<feature type="repeat" description="WD" evidence="3">
    <location>
        <begin position="655"/>
        <end position="696"/>
    </location>
</feature>
<evidence type="ECO:0000313" key="5">
    <source>
        <dbReference type="EMBL" id="PIL36332.1"/>
    </source>
</evidence>
<evidence type="ECO:0000256" key="4">
    <source>
        <dbReference type="SAM" id="MobiDB-lite"/>
    </source>
</evidence>
<feature type="repeat" description="WD" evidence="3">
    <location>
        <begin position="613"/>
        <end position="654"/>
    </location>
</feature>
<feature type="repeat" description="WD" evidence="3">
    <location>
        <begin position="571"/>
        <end position="612"/>
    </location>
</feature>
<accession>A0A2G8SRG2</accession>
<evidence type="ECO:0000256" key="2">
    <source>
        <dbReference type="ARBA" id="ARBA00022737"/>
    </source>
</evidence>
<dbReference type="OrthoDB" id="538223at2759"/>
<protein>
    <submittedName>
        <fullName evidence="5">Transporter</fullName>
    </submittedName>
</protein>
<dbReference type="PROSITE" id="PS50082">
    <property type="entry name" value="WD_REPEATS_2"/>
    <property type="match status" value="8"/>
</dbReference>
<dbReference type="InterPro" id="IPR036322">
    <property type="entry name" value="WD40_repeat_dom_sf"/>
</dbReference>
<dbReference type="PROSITE" id="PS00678">
    <property type="entry name" value="WD_REPEATS_1"/>
    <property type="match status" value="2"/>
</dbReference>
<dbReference type="PANTHER" id="PTHR19879">
    <property type="entry name" value="TRANSCRIPTION INITIATION FACTOR TFIID"/>
    <property type="match status" value="1"/>
</dbReference>
<dbReference type="STRING" id="1077348.A0A2G8SRG2"/>
<keyword evidence="1 3" id="KW-0853">WD repeat</keyword>
<dbReference type="InterPro" id="IPR015943">
    <property type="entry name" value="WD40/YVTN_repeat-like_dom_sf"/>
</dbReference>
<keyword evidence="6" id="KW-1185">Reference proteome</keyword>
<dbReference type="SUPFAM" id="SSF50978">
    <property type="entry name" value="WD40 repeat-like"/>
    <property type="match status" value="1"/>
</dbReference>
<dbReference type="InterPro" id="IPR001680">
    <property type="entry name" value="WD40_rpt"/>
</dbReference>
<dbReference type="EMBL" id="AYKW01000001">
    <property type="protein sequence ID" value="PIL36332.1"/>
    <property type="molecule type" value="Genomic_DNA"/>
</dbReference>
<evidence type="ECO:0000313" key="6">
    <source>
        <dbReference type="Proteomes" id="UP000230002"/>
    </source>
</evidence>
<organism evidence="5 6">
    <name type="scientific">Ganoderma sinense ZZ0214-1</name>
    <dbReference type="NCBI Taxonomy" id="1077348"/>
    <lineage>
        <taxon>Eukaryota</taxon>
        <taxon>Fungi</taxon>
        <taxon>Dikarya</taxon>
        <taxon>Basidiomycota</taxon>
        <taxon>Agaricomycotina</taxon>
        <taxon>Agaricomycetes</taxon>
        <taxon>Polyporales</taxon>
        <taxon>Polyporaceae</taxon>
        <taxon>Ganoderma</taxon>
    </lineage>
</organism>
<dbReference type="InterPro" id="IPR019775">
    <property type="entry name" value="WD40_repeat_CS"/>
</dbReference>
<feature type="region of interest" description="Disordered" evidence="4">
    <location>
        <begin position="230"/>
        <end position="280"/>
    </location>
</feature>
<keyword evidence="2" id="KW-0677">Repeat</keyword>
<dbReference type="CDD" id="cd00200">
    <property type="entry name" value="WD40"/>
    <property type="match status" value="1"/>
</dbReference>
<feature type="compositionally biased region" description="Acidic residues" evidence="4">
    <location>
        <begin position="422"/>
        <end position="431"/>
    </location>
</feature>
<feature type="compositionally biased region" description="Basic and acidic residues" evidence="4">
    <location>
        <begin position="432"/>
        <end position="443"/>
    </location>
</feature>
<name>A0A2G8SRG2_9APHY</name>
<dbReference type="Pfam" id="PF00400">
    <property type="entry name" value="WD40"/>
    <property type="match status" value="8"/>
</dbReference>
<dbReference type="AlphaFoldDB" id="A0A2G8SRG2"/>
<dbReference type="Gene3D" id="2.130.10.10">
    <property type="entry name" value="YVTN repeat-like/Quinoprotein amine dehydrogenase"/>
    <property type="match status" value="3"/>
</dbReference>
<sequence length="829" mass="90439">MSGEGDAPYNIYAKQLLAMRQGYPLWHPEIERERGLEIKVGDVGYLHEGAFIRIFNATLPGDHEDHEMFGVPHDHKPFKVNKFLRREQAGVIESHLCSRSVSSFGLEGSAAIPTTPVGAGMKFQCSDEQGAFVFMNVPAEKKQMLPSLKLIPFIRTNVDRWHEHVQSQLDLEIARDQIIFVSGVTKTEDWGLGAFVSHAKGGEVAFAAQVPFFQGTFSVQHQVARTGNIQHRARPLPLPLPGDRDAGSIRSARPSIEGGREGASMEGPSSPGRASTASLAGQVKRDQTLFFHYYKMKARWWIKRVIKAAAGPDEQDPDQSGDGEDLAAGLQMEDEGEVVQDPPIDQAYDPVDDLLDYILEYPLEDGTQVQVAIASDLHIYALFDGEIPLDIKEHLEKLRPPVMFVDDNREVACLAIAEWAEELPEGDEDETESKAAGKQKDDVGSSEGPQPRPDAPQEGDAGDAKDERDDKDSRGLPGIQGEASIVFQDHTGGVTCIAFSPDGRYLGSGSEDTTVILRDGTTGVVIQKLTDHNDAVWSLAFSPDSTRMCTGANDGMALVWDLENTSVVAVLDGHAGVVQTIAYSPDGQKIVTSSVDFSVRIWDAISGTLLHKIDDHQAVVMSAVFSPDGKWVASCGADYKAKIWNADMGTLLHSLDVHTGVVWSVAFSPDNRRLVTGSDDMTSRIWRVETGEELVILHEHQGPVWCVAFSPDGKYVMSASNDATIKVCDSYTSEKVQAFERHDTLVNAAVFSPDGRWIASSVGDNAVMAWNVKTGGNLPVMQGHLDKVTGLQFSPEGDRLVSCSDDGTLRIWTLPENIDAEDAPEEVAV</sequence>
<dbReference type="InterPro" id="IPR020472">
    <property type="entry name" value="WD40_PAC1"/>
</dbReference>
<comment type="caution">
    <text evidence="5">The sequence shown here is derived from an EMBL/GenBank/DDBJ whole genome shotgun (WGS) entry which is preliminary data.</text>
</comment>
<feature type="region of interest" description="Disordered" evidence="4">
    <location>
        <begin position="422"/>
        <end position="484"/>
    </location>
</feature>
<feature type="compositionally biased region" description="Basic and acidic residues" evidence="4">
    <location>
        <begin position="462"/>
        <end position="474"/>
    </location>
</feature>